<feature type="compositionally biased region" description="Basic and acidic residues" evidence="1">
    <location>
        <begin position="64"/>
        <end position="92"/>
    </location>
</feature>
<sequence length="141" mass="15842">MMKSIARKAGLPDIVLISFVLNGLPDDVGGALLMNTQEALTWGYVYNACEGLDCSNRTSVNGKEGTRDELRDPLNMEGEIREVSGQERRDTSEDEIYKIKEQQLICYYCKSQDISKGNAGRGWLIERGRRGGWMFIRSKTG</sequence>
<dbReference type="Proteomes" id="UP000740883">
    <property type="component" value="Unassembled WGS sequence"/>
</dbReference>
<protein>
    <submittedName>
        <fullName evidence="2">Uncharacterized protein</fullName>
    </submittedName>
</protein>
<feature type="region of interest" description="Disordered" evidence="1">
    <location>
        <begin position="60"/>
        <end position="92"/>
    </location>
</feature>
<organism evidence="2 3">
    <name type="scientific">Nosema granulosis</name>
    <dbReference type="NCBI Taxonomy" id="83296"/>
    <lineage>
        <taxon>Eukaryota</taxon>
        <taxon>Fungi</taxon>
        <taxon>Fungi incertae sedis</taxon>
        <taxon>Microsporidia</taxon>
        <taxon>Nosematidae</taxon>
        <taxon>Nosema</taxon>
    </lineage>
</organism>
<gene>
    <name evidence="2" type="ORF">NGRA_1482</name>
</gene>
<comment type="caution">
    <text evidence="2">The sequence shown here is derived from an EMBL/GenBank/DDBJ whole genome shotgun (WGS) entry which is preliminary data.</text>
</comment>
<accession>A0A9P6KYK5</accession>
<dbReference type="EMBL" id="SBJO01000097">
    <property type="protein sequence ID" value="KAF9763134.1"/>
    <property type="molecule type" value="Genomic_DNA"/>
</dbReference>
<evidence type="ECO:0000313" key="3">
    <source>
        <dbReference type="Proteomes" id="UP000740883"/>
    </source>
</evidence>
<proteinExistence type="predicted"/>
<evidence type="ECO:0000313" key="2">
    <source>
        <dbReference type="EMBL" id="KAF9763134.1"/>
    </source>
</evidence>
<dbReference type="AlphaFoldDB" id="A0A9P6KYK5"/>
<keyword evidence="3" id="KW-1185">Reference proteome</keyword>
<name>A0A9P6KYK5_9MICR</name>
<evidence type="ECO:0000256" key="1">
    <source>
        <dbReference type="SAM" id="MobiDB-lite"/>
    </source>
</evidence>
<reference evidence="2 3" key="1">
    <citation type="journal article" date="2020" name="Genome Biol. Evol.">
        <title>Comparative genomics of strictly vertically transmitted, feminizing microsporidia endosymbionts of amphipod crustaceans.</title>
        <authorList>
            <person name="Cormier A."/>
            <person name="Chebbi M.A."/>
            <person name="Giraud I."/>
            <person name="Wattier R."/>
            <person name="Teixeira M."/>
            <person name="Gilbert C."/>
            <person name="Rigaud T."/>
            <person name="Cordaux R."/>
        </authorList>
    </citation>
    <scope>NUCLEOTIDE SEQUENCE [LARGE SCALE GENOMIC DNA]</scope>
    <source>
        <strain evidence="2 3">Ou3-Ou53</strain>
    </source>
</reference>